<dbReference type="Gene3D" id="3.40.50.2000">
    <property type="entry name" value="Glycogen Phosphorylase B"/>
    <property type="match status" value="2"/>
</dbReference>
<dbReference type="PANTHER" id="PTHR11468:SF13">
    <property type="entry name" value="GLYCOGEN PHOSPHORYLASE"/>
    <property type="match status" value="1"/>
</dbReference>
<dbReference type="EMBL" id="BPLR01016247">
    <property type="protein sequence ID" value="GIY82417.1"/>
    <property type="molecule type" value="Genomic_DNA"/>
</dbReference>
<sequence length="240" mass="27277">MAHLSIVGSHAVNGVAAIHSEIIKREIFKDFFEMTPQKFQNKTNGITPRRWLLLCNPGLADIISERIGNTWIKHLEELQQLRNFINDTELLEALNKVKELNKVKLTNYIMQFYGIRINPMSIFDIQVKRIHEYKRQLLNCLYIITMYNRLKRNPDAPFVPRTVMIGGKAAPGYLTAKDIIKLICAVAYIVNNNSDTTIGNKLKVIYLENYRVTLAELIIPAADLSQQISTAGTEASGTET</sequence>
<dbReference type="InterPro" id="IPR000811">
    <property type="entry name" value="Glyco_trans_35"/>
</dbReference>
<dbReference type="GO" id="GO:0005980">
    <property type="term" value="P:glycogen catabolic process"/>
    <property type="evidence" value="ECO:0007669"/>
    <property type="project" value="TreeGrafter"/>
</dbReference>
<dbReference type="PANTHER" id="PTHR11468">
    <property type="entry name" value="GLYCOGEN PHOSPHORYLASE"/>
    <property type="match status" value="1"/>
</dbReference>
<organism evidence="3 4">
    <name type="scientific">Caerostris extrusa</name>
    <name type="common">Bark spider</name>
    <name type="synonym">Caerostris bankana</name>
    <dbReference type="NCBI Taxonomy" id="172846"/>
    <lineage>
        <taxon>Eukaryota</taxon>
        <taxon>Metazoa</taxon>
        <taxon>Ecdysozoa</taxon>
        <taxon>Arthropoda</taxon>
        <taxon>Chelicerata</taxon>
        <taxon>Arachnida</taxon>
        <taxon>Araneae</taxon>
        <taxon>Araneomorphae</taxon>
        <taxon>Entelegynae</taxon>
        <taxon>Araneoidea</taxon>
        <taxon>Araneidae</taxon>
        <taxon>Caerostris</taxon>
    </lineage>
</organism>
<comment type="catalytic activity">
    <reaction evidence="2">
        <text>[(1-&gt;4)-alpha-D-glucosyl](n) + phosphate = [(1-&gt;4)-alpha-D-glucosyl](n-1) + alpha-D-glucose 1-phosphate</text>
        <dbReference type="Rhea" id="RHEA:41732"/>
        <dbReference type="Rhea" id="RHEA-COMP:9584"/>
        <dbReference type="Rhea" id="RHEA-COMP:9586"/>
        <dbReference type="ChEBI" id="CHEBI:15444"/>
        <dbReference type="ChEBI" id="CHEBI:43474"/>
        <dbReference type="ChEBI" id="CHEBI:58601"/>
        <dbReference type="EC" id="2.4.1.1"/>
    </reaction>
</comment>
<gene>
    <name evidence="3" type="primary">GlyP</name>
    <name evidence="3" type="ORF">CEXT_241981</name>
</gene>
<comment type="similarity">
    <text evidence="1 2">Belongs to the glycogen phosphorylase family.</text>
</comment>
<dbReference type="EC" id="2.4.1.1" evidence="2"/>
<proteinExistence type="inferred from homology"/>
<comment type="caution">
    <text evidence="3">The sequence shown here is derived from an EMBL/GenBank/DDBJ whole genome shotgun (WGS) entry which is preliminary data.</text>
</comment>
<protein>
    <recommendedName>
        <fullName evidence="2">Alpha-1,4 glucan phosphorylase</fullName>
        <ecNumber evidence="2">2.4.1.1</ecNumber>
    </recommendedName>
</protein>
<evidence type="ECO:0000313" key="4">
    <source>
        <dbReference type="Proteomes" id="UP001054945"/>
    </source>
</evidence>
<dbReference type="GO" id="GO:0005737">
    <property type="term" value="C:cytoplasm"/>
    <property type="evidence" value="ECO:0007669"/>
    <property type="project" value="TreeGrafter"/>
</dbReference>
<dbReference type="GO" id="GO:0030170">
    <property type="term" value="F:pyridoxal phosphate binding"/>
    <property type="evidence" value="ECO:0007669"/>
    <property type="project" value="TreeGrafter"/>
</dbReference>
<dbReference type="SUPFAM" id="SSF53756">
    <property type="entry name" value="UDP-Glycosyltransferase/glycogen phosphorylase"/>
    <property type="match status" value="1"/>
</dbReference>
<keyword evidence="2" id="KW-0663">Pyridoxal phosphate</keyword>
<keyword evidence="4" id="KW-1185">Reference proteome</keyword>
<name>A0AAV4WI29_CAEEX</name>
<evidence type="ECO:0000256" key="2">
    <source>
        <dbReference type="RuleBase" id="RU000587"/>
    </source>
</evidence>
<dbReference type="GO" id="GO:0008184">
    <property type="term" value="F:glycogen phosphorylase activity"/>
    <property type="evidence" value="ECO:0007669"/>
    <property type="project" value="InterPro"/>
</dbReference>
<keyword evidence="2" id="KW-0808">Transferase</keyword>
<accession>A0AAV4WI29</accession>
<dbReference type="Pfam" id="PF00343">
    <property type="entry name" value="Phosphorylase"/>
    <property type="match status" value="1"/>
</dbReference>
<dbReference type="AlphaFoldDB" id="A0AAV4WI29"/>
<reference evidence="3 4" key="1">
    <citation type="submission" date="2021-06" db="EMBL/GenBank/DDBJ databases">
        <title>Caerostris extrusa draft genome.</title>
        <authorList>
            <person name="Kono N."/>
            <person name="Arakawa K."/>
        </authorList>
    </citation>
    <scope>NUCLEOTIDE SEQUENCE [LARGE SCALE GENOMIC DNA]</scope>
</reference>
<comment type="cofactor">
    <cofactor evidence="2">
        <name>pyridoxal 5'-phosphate</name>
        <dbReference type="ChEBI" id="CHEBI:597326"/>
    </cofactor>
</comment>
<dbReference type="Proteomes" id="UP001054945">
    <property type="component" value="Unassembled WGS sequence"/>
</dbReference>
<comment type="function">
    <text evidence="2">Allosteric enzyme that catalyzes the rate-limiting step in glycogen catabolism, the phosphorolytic cleavage of glycogen to produce glucose-1-phosphate, and plays a central role in maintaining cellular and organismal glucose homeostasis.</text>
</comment>
<evidence type="ECO:0000256" key="1">
    <source>
        <dbReference type="ARBA" id="ARBA00006047"/>
    </source>
</evidence>
<keyword evidence="2" id="KW-0328">Glycosyltransferase</keyword>
<evidence type="ECO:0000313" key="3">
    <source>
        <dbReference type="EMBL" id="GIY82417.1"/>
    </source>
</evidence>
<keyword evidence="2" id="KW-0119">Carbohydrate metabolism</keyword>